<feature type="region of interest" description="Disordered" evidence="5">
    <location>
        <begin position="46"/>
        <end position="72"/>
    </location>
</feature>
<dbReference type="GO" id="GO:0008270">
    <property type="term" value="F:zinc ion binding"/>
    <property type="evidence" value="ECO:0007669"/>
    <property type="project" value="UniProtKB-KW"/>
</dbReference>
<organism evidence="7 8">
    <name type="scientific">Ananas comosus</name>
    <name type="common">Pineapple</name>
    <name type="synonym">Ananas ananas</name>
    <dbReference type="NCBI Taxonomy" id="4615"/>
    <lineage>
        <taxon>Eukaryota</taxon>
        <taxon>Viridiplantae</taxon>
        <taxon>Streptophyta</taxon>
        <taxon>Embryophyta</taxon>
        <taxon>Tracheophyta</taxon>
        <taxon>Spermatophyta</taxon>
        <taxon>Magnoliopsida</taxon>
        <taxon>Liliopsida</taxon>
        <taxon>Poales</taxon>
        <taxon>Bromeliaceae</taxon>
        <taxon>Bromelioideae</taxon>
        <taxon>Ananas</taxon>
    </lineage>
</organism>
<accession>A0A199UY84</accession>
<protein>
    <submittedName>
        <fullName evidence="7">Protein FAR1-RELATED SEQUENCE 5</fullName>
    </submittedName>
</protein>
<reference evidence="7 8" key="1">
    <citation type="journal article" date="2016" name="DNA Res.">
        <title>The draft genome of MD-2 pineapple using hybrid error correction of long reads.</title>
        <authorList>
            <person name="Redwan R.M."/>
            <person name="Saidin A."/>
            <person name="Kumar S.V."/>
        </authorList>
    </citation>
    <scope>NUCLEOTIDE SEQUENCE [LARGE SCALE GENOMIC DNA]</scope>
    <source>
        <strain evidence="8">cv. MD2</strain>
        <tissue evidence="7">Leaf</tissue>
    </source>
</reference>
<dbReference type="InterPro" id="IPR004330">
    <property type="entry name" value="FAR1_DNA_bnd_dom"/>
</dbReference>
<dbReference type="PANTHER" id="PTHR47718">
    <property type="entry name" value="OS01G0519700 PROTEIN"/>
    <property type="match status" value="1"/>
</dbReference>
<keyword evidence="2 4" id="KW-0863">Zinc-finger</keyword>
<dbReference type="STRING" id="4615.A0A199UY84"/>
<evidence type="ECO:0000256" key="3">
    <source>
        <dbReference type="ARBA" id="ARBA00022833"/>
    </source>
</evidence>
<dbReference type="EMBL" id="LSRQ01004343">
    <property type="protein sequence ID" value="OAY69605.1"/>
    <property type="molecule type" value="Genomic_DNA"/>
</dbReference>
<dbReference type="SMART" id="SM00575">
    <property type="entry name" value="ZnF_PMZ"/>
    <property type="match status" value="1"/>
</dbReference>
<dbReference type="InterPro" id="IPR006564">
    <property type="entry name" value="Znf_PMZ"/>
</dbReference>
<evidence type="ECO:0000256" key="2">
    <source>
        <dbReference type="ARBA" id="ARBA00022771"/>
    </source>
</evidence>
<name>A0A199UY84_ANACO</name>
<keyword evidence="1" id="KW-0479">Metal-binding</keyword>
<feature type="non-terminal residue" evidence="7">
    <location>
        <position position="507"/>
    </location>
</feature>
<evidence type="ECO:0000256" key="5">
    <source>
        <dbReference type="SAM" id="MobiDB-lite"/>
    </source>
</evidence>
<evidence type="ECO:0000313" key="7">
    <source>
        <dbReference type="EMBL" id="OAY69605.1"/>
    </source>
</evidence>
<proteinExistence type="predicted"/>
<feature type="non-terminal residue" evidence="7">
    <location>
        <position position="1"/>
    </location>
</feature>
<keyword evidence="3" id="KW-0862">Zinc</keyword>
<dbReference type="PROSITE" id="PS50966">
    <property type="entry name" value="ZF_SWIM"/>
    <property type="match status" value="1"/>
</dbReference>
<dbReference type="PANTHER" id="PTHR47718:SF7">
    <property type="entry name" value="PROTEIN FAR1-RELATED SEQUENCE"/>
    <property type="match status" value="1"/>
</dbReference>
<dbReference type="AlphaFoldDB" id="A0A199UY84"/>
<dbReference type="Pfam" id="PF03101">
    <property type="entry name" value="FAR1"/>
    <property type="match status" value="1"/>
</dbReference>
<evidence type="ECO:0000313" key="8">
    <source>
        <dbReference type="Proteomes" id="UP000092600"/>
    </source>
</evidence>
<feature type="domain" description="SWIM-type" evidence="6">
    <location>
        <begin position="333"/>
        <end position="369"/>
    </location>
</feature>
<feature type="compositionally biased region" description="Polar residues" evidence="5">
    <location>
        <begin position="58"/>
        <end position="72"/>
    </location>
</feature>
<gene>
    <name evidence="7" type="ORF">ACMD2_17862</name>
</gene>
<feature type="compositionally biased region" description="Basic and acidic residues" evidence="5">
    <location>
        <begin position="498"/>
        <end position="507"/>
    </location>
</feature>
<evidence type="ECO:0000256" key="1">
    <source>
        <dbReference type="ARBA" id="ARBA00022723"/>
    </source>
</evidence>
<dbReference type="InterPro" id="IPR007527">
    <property type="entry name" value="Znf_SWIM"/>
</dbReference>
<feature type="region of interest" description="Disordered" evidence="5">
    <location>
        <begin position="473"/>
        <end position="507"/>
    </location>
</feature>
<dbReference type="Pfam" id="PF04434">
    <property type="entry name" value="SWIM"/>
    <property type="match status" value="1"/>
</dbReference>
<sequence>KEFKNEEEVLKFYNIYAYKAGFSIRKKTHYKARKKDNMITSLHYVCSKEGHSKPRGQGQDNKGTPKKQMQYSRTGCKAHLRVKLIEDGKWVVTAFVRDHNHDLVVNPSKARFLRSHRSITKDQKDMIHMLSEQNISTTQIMSFMAAKEGGSHNIHFTRKDLNNEVSERNRRLKGEFETGWNLMLEKYELYENNHLQIMWNSRRQWVPAYFRDSFFAQMSTSQRSESMNAFIKMFMDCHTSIYKFVIQFEKIVSSRYDKEDEEDFRSKDSEPSLWSFSPIEKQARDICTRKVFTEFKNQLRASTRYEITELEVNSLYNISSIESSTSSRRVNSYTVRVDRLKENVSCSCKFFEFSGLLCSHVLKVMLHIQMHHIPDQYIMKRWTKNAKRGFSSTNLGCMIVGELSHSKDARFNALLLKMQKISYIASQNFEAFEMACEDIDKLVDKIIAHNEALKEKEGDNIGYRHATIFTQSSEVEPIMKDPPQSQCKGKRKPQRFKPPIEKGIKKS</sequence>
<evidence type="ECO:0000256" key="4">
    <source>
        <dbReference type="PROSITE-ProRule" id="PRU00325"/>
    </source>
</evidence>
<dbReference type="Proteomes" id="UP000092600">
    <property type="component" value="Unassembled WGS sequence"/>
</dbReference>
<evidence type="ECO:0000259" key="6">
    <source>
        <dbReference type="PROSITE" id="PS50966"/>
    </source>
</evidence>
<comment type="caution">
    <text evidence="7">The sequence shown here is derived from an EMBL/GenBank/DDBJ whole genome shotgun (WGS) entry which is preliminary data.</text>
</comment>